<evidence type="ECO:0000313" key="1">
    <source>
        <dbReference type="EMBL" id="MEQ2263367.1"/>
    </source>
</evidence>
<evidence type="ECO:0008006" key="3">
    <source>
        <dbReference type="Google" id="ProtNLM"/>
    </source>
</evidence>
<reference evidence="1 2" key="1">
    <citation type="submission" date="2021-06" db="EMBL/GenBank/DDBJ databases">
        <authorList>
            <person name="Palmer J.M."/>
        </authorList>
    </citation>
    <scope>NUCLEOTIDE SEQUENCE [LARGE SCALE GENOMIC DNA]</scope>
    <source>
        <strain evidence="1 2">XR_2019</strain>
        <tissue evidence="1">Muscle</tissue>
    </source>
</reference>
<keyword evidence="2" id="KW-1185">Reference proteome</keyword>
<protein>
    <recommendedName>
        <fullName evidence="3">C-type lectin domain-containing protein</fullName>
    </recommendedName>
</protein>
<name>A0ABV0W303_9TELE</name>
<comment type="caution">
    <text evidence="1">The sequence shown here is derived from an EMBL/GenBank/DDBJ whole genome shotgun (WGS) entry which is preliminary data.</text>
</comment>
<dbReference type="EMBL" id="JAHRIM010022290">
    <property type="protein sequence ID" value="MEQ2263367.1"/>
    <property type="molecule type" value="Genomic_DNA"/>
</dbReference>
<sequence length="156" mass="16625">MGPYLAVAACCGGQDVVGVLGAGSCVELALCGCVFVGFLGMELSCGVCPCMEGDSWHLGLGACVKYLCSGWEWPVGEFMLGFMGGGGAYGVKIRILWGAETVSSWDGSGWWVRLDQVDPSFVRGPLCRLETEVVGGRVYDVHCGVSLRWVCECFYV</sequence>
<gene>
    <name evidence="1" type="ORF">XENORESO_006774</name>
</gene>
<organism evidence="1 2">
    <name type="scientific">Xenotaenia resolanae</name>
    <dbReference type="NCBI Taxonomy" id="208358"/>
    <lineage>
        <taxon>Eukaryota</taxon>
        <taxon>Metazoa</taxon>
        <taxon>Chordata</taxon>
        <taxon>Craniata</taxon>
        <taxon>Vertebrata</taxon>
        <taxon>Euteleostomi</taxon>
        <taxon>Actinopterygii</taxon>
        <taxon>Neopterygii</taxon>
        <taxon>Teleostei</taxon>
        <taxon>Neoteleostei</taxon>
        <taxon>Acanthomorphata</taxon>
        <taxon>Ovalentaria</taxon>
        <taxon>Atherinomorphae</taxon>
        <taxon>Cyprinodontiformes</taxon>
        <taxon>Goodeidae</taxon>
        <taxon>Xenotaenia</taxon>
    </lineage>
</organism>
<proteinExistence type="predicted"/>
<dbReference type="Proteomes" id="UP001444071">
    <property type="component" value="Unassembled WGS sequence"/>
</dbReference>
<accession>A0ABV0W303</accession>
<evidence type="ECO:0000313" key="2">
    <source>
        <dbReference type="Proteomes" id="UP001444071"/>
    </source>
</evidence>